<dbReference type="SFLD" id="SFLDG00358">
    <property type="entry name" value="Main_(cytGST)"/>
    <property type="match status" value="1"/>
</dbReference>
<feature type="domain" description="GST C-terminal" evidence="2">
    <location>
        <begin position="122"/>
        <end position="247"/>
    </location>
</feature>
<feature type="domain" description="GST N-terminal" evidence="1">
    <location>
        <begin position="4"/>
        <end position="85"/>
    </location>
</feature>
<dbReference type="InterPro" id="IPR004046">
    <property type="entry name" value="GST_C"/>
</dbReference>
<name>A0ABD3HRD4_9MARC</name>
<evidence type="ECO:0000259" key="2">
    <source>
        <dbReference type="PROSITE" id="PS50405"/>
    </source>
</evidence>
<dbReference type="SUPFAM" id="SSF47616">
    <property type="entry name" value="GST C-terminal domain-like"/>
    <property type="match status" value="1"/>
</dbReference>
<dbReference type="PROSITE" id="PS50404">
    <property type="entry name" value="GST_NTER"/>
    <property type="match status" value="1"/>
</dbReference>
<dbReference type="InterPro" id="IPR036249">
    <property type="entry name" value="Thioredoxin-like_sf"/>
</dbReference>
<dbReference type="InterPro" id="IPR010987">
    <property type="entry name" value="Glutathione-S-Trfase_C-like"/>
</dbReference>
<comment type="caution">
    <text evidence="3">The sequence shown here is derived from an EMBL/GenBank/DDBJ whole genome shotgun (WGS) entry which is preliminary data.</text>
</comment>
<dbReference type="SFLD" id="SFLDS00019">
    <property type="entry name" value="Glutathione_Transferase_(cytos"/>
    <property type="match status" value="1"/>
</dbReference>
<dbReference type="PANTHER" id="PTHR45374">
    <property type="entry name" value="GLUTATHIONE S-TRANSFERASE TCHQD"/>
    <property type="match status" value="1"/>
</dbReference>
<dbReference type="Proteomes" id="UP001633002">
    <property type="component" value="Unassembled WGS sequence"/>
</dbReference>
<evidence type="ECO:0000313" key="4">
    <source>
        <dbReference type="Proteomes" id="UP001633002"/>
    </source>
</evidence>
<dbReference type="PROSITE" id="PS50405">
    <property type="entry name" value="GST_CTER"/>
    <property type="match status" value="1"/>
</dbReference>
<organism evidence="3 4">
    <name type="scientific">Riccia sorocarpa</name>
    <dbReference type="NCBI Taxonomy" id="122646"/>
    <lineage>
        <taxon>Eukaryota</taxon>
        <taxon>Viridiplantae</taxon>
        <taxon>Streptophyta</taxon>
        <taxon>Embryophyta</taxon>
        <taxon>Marchantiophyta</taxon>
        <taxon>Marchantiopsida</taxon>
        <taxon>Marchantiidae</taxon>
        <taxon>Marchantiales</taxon>
        <taxon>Ricciaceae</taxon>
        <taxon>Riccia</taxon>
    </lineage>
</organism>
<dbReference type="Pfam" id="PF00043">
    <property type="entry name" value="GST_C"/>
    <property type="match status" value="1"/>
</dbReference>
<dbReference type="AlphaFoldDB" id="A0ABD3HRD4"/>
<dbReference type="InterPro" id="IPR004045">
    <property type="entry name" value="Glutathione_S-Trfase_N"/>
</dbReference>
<protein>
    <recommendedName>
        <fullName evidence="5">Glutathione S-transferase</fullName>
    </recommendedName>
</protein>
<reference evidence="3 4" key="1">
    <citation type="submission" date="2024-09" db="EMBL/GenBank/DDBJ databases">
        <title>Chromosome-scale assembly of Riccia sorocarpa.</title>
        <authorList>
            <person name="Paukszto L."/>
        </authorList>
    </citation>
    <scope>NUCLEOTIDE SEQUENCE [LARGE SCALE GENOMIC DNA]</scope>
    <source>
        <strain evidence="3">LP-2024</strain>
        <tissue evidence="3">Aerial parts of the thallus</tissue>
    </source>
</reference>
<gene>
    <name evidence="3" type="ORF">R1sor_007649</name>
</gene>
<evidence type="ECO:0008006" key="5">
    <source>
        <dbReference type="Google" id="ProtNLM"/>
    </source>
</evidence>
<dbReference type="Gene3D" id="1.20.1050.10">
    <property type="match status" value="1"/>
</dbReference>
<dbReference type="Pfam" id="PF13409">
    <property type="entry name" value="GST_N_2"/>
    <property type="match status" value="1"/>
</dbReference>
<keyword evidence="4" id="KW-1185">Reference proteome</keyword>
<evidence type="ECO:0000313" key="3">
    <source>
        <dbReference type="EMBL" id="KAL3693998.1"/>
    </source>
</evidence>
<proteinExistence type="predicted"/>
<evidence type="ECO:0000259" key="1">
    <source>
        <dbReference type="PROSITE" id="PS50404"/>
    </source>
</evidence>
<dbReference type="InterPro" id="IPR044617">
    <property type="entry name" value="TCHQD"/>
</dbReference>
<dbReference type="InterPro" id="IPR040079">
    <property type="entry name" value="Glutathione_S-Trfase"/>
</dbReference>
<dbReference type="SUPFAM" id="SSF52833">
    <property type="entry name" value="Thioredoxin-like"/>
    <property type="match status" value="1"/>
</dbReference>
<dbReference type="EMBL" id="JBJQOH010000003">
    <property type="protein sequence ID" value="KAL3693998.1"/>
    <property type="molecule type" value="Genomic_DNA"/>
</dbReference>
<dbReference type="PANTHER" id="PTHR45374:SF2">
    <property type="entry name" value="TCHQD CLASS GLUTATHIONE S-TRANSFERASE"/>
    <property type="match status" value="1"/>
</dbReference>
<dbReference type="InterPro" id="IPR036282">
    <property type="entry name" value="Glutathione-S-Trfase_C_sf"/>
</dbReference>
<dbReference type="Gene3D" id="3.40.30.10">
    <property type="entry name" value="Glutaredoxin"/>
    <property type="match status" value="1"/>
</dbReference>
<sequence length="288" mass="32049">MAEALPTLYTHPLAFNPTKAKLALEECNIKYTEKKIDILSGQNLEPWFLKINPGGWAPTLVVGENVICESAEIVKWADSQSPLGGDKVDREYIDEWVGKVNLWHGNLFALAFGSRGPVLKLFVEHKIKVAQSLAKKNPDLAEVYQRKIEALKKSVEDPTDKAKVDANKSQLISLLDEAESRLANSPFLAGQEYSIADVIFTSCLQRIPQVKLDKELIDPRANVKKYWATLKKRPSFKAVFGVQESPLSAAGVVLSALAKPIKGQFTVIRCWENKQKGCGGSWTERRSD</sequence>
<accession>A0ABD3HRD4</accession>